<dbReference type="STRING" id="1513271.XM47_11050"/>
<name>A0A0J8JKM4_9ALTE</name>
<sequence length="338" mass="36776">MRLALSSFILLFLTACATTTPPKISYSGEYIWDGQQQTLKLTTNGSLTGGHTGWTVPTQIKNLIIAKDVRVQGRFNVFHSMEIKGEDKYTSVIYGTPITRYNKKNNGCGLCKSAVLAKGNITVKITNLTSLDPYAFHFTGRDKAKLIIDSVRAIDARGGHQNNSDGVSAADGTIVRNSYFETADDIIKVYADISVENTVIKMIGNTLPIQFGWGSYGNNATATFKNVLIIGNQGRTNTGNAIIDARKGRYTKNLYFNNVSILNPTASLMNLWNEGQQAPAGVANITIQDSTIQVKSLANRKNMLANIEICGQTVDINSRQNTWNCGSASLTPDSISSD</sequence>
<keyword evidence="1" id="KW-0732">Signal</keyword>
<dbReference type="InterPro" id="IPR011050">
    <property type="entry name" value="Pectin_lyase_fold/virulence"/>
</dbReference>
<feature type="chain" id="PRO_5005301264" evidence="1">
    <location>
        <begin position="18"/>
        <end position="338"/>
    </location>
</feature>
<evidence type="ECO:0000256" key="1">
    <source>
        <dbReference type="SAM" id="SignalP"/>
    </source>
</evidence>
<keyword evidence="3" id="KW-1185">Reference proteome</keyword>
<organism evidence="2 3">
    <name type="scientific">Catenovulum maritimum</name>
    <dbReference type="NCBI Taxonomy" id="1513271"/>
    <lineage>
        <taxon>Bacteria</taxon>
        <taxon>Pseudomonadati</taxon>
        <taxon>Pseudomonadota</taxon>
        <taxon>Gammaproteobacteria</taxon>
        <taxon>Alteromonadales</taxon>
        <taxon>Alteromonadaceae</taxon>
        <taxon>Catenovulum</taxon>
    </lineage>
</organism>
<feature type="signal peptide" evidence="1">
    <location>
        <begin position="1"/>
        <end position="17"/>
    </location>
</feature>
<dbReference type="Gene3D" id="2.160.20.10">
    <property type="entry name" value="Single-stranded right-handed beta-helix, Pectin lyase-like"/>
    <property type="match status" value="1"/>
</dbReference>
<comment type="caution">
    <text evidence="2">The sequence shown here is derived from an EMBL/GenBank/DDBJ whole genome shotgun (WGS) entry which is preliminary data.</text>
</comment>
<gene>
    <name evidence="2" type="ORF">XM47_11050</name>
</gene>
<dbReference type="OrthoDB" id="9553347at2"/>
<dbReference type="InterPro" id="IPR012334">
    <property type="entry name" value="Pectin_lyas_fold"/>
</dbReference>
<dbReference type="Proteomes" id="UP000037600">
    <property type="component" value="Unassembled WGS sequence"/>
</dbReference>
<evidence type="ECO:0000313" key="3">
    <source>
        <dbReference type="Proteomes" id="UP000037600"/>
    </source>
</evidence>
<dbReference type="EMBL" id="LAZL01000016">
    <property type="protein sequence ID" value="KMT65011.1"/>
    <property type="molecule type" value="Genomic_DNA"/>
</dbReference>
<accession>A0A0J8JKM4</accession>
<dbReference type="RefSeq" id="WP_048692487.1">
    <property type="nucleotide sequence ID" value="NZ_KQ130491.1"/>
</dbReference>
<protein>
    <submittedName>
        <fullName evidence="2">Uncharacterized protein</fullName>
    </submittedName>
</protein>
<dbReference type="PROSITE" id="PS51257">
    <property type="entry name" value="PROKAR_LIPOPROTEIN"/>
    <property type="match status" value="1"/>
</dbReference>
<evidence type="ECO:0000313" key="2">
    <source>
        <dbReference type="EMBL" id="KMT65011.1"/>
    </source>
</evidence>
<dbReference type="SUPFAM" id="SSF51126">
    <property type="entry name" value="Pectin lyase-like"/>
    <property type="match status" value="1"/>
</dbReference>
<reference evidence="2 3" key="1">
    <citation type="submission" date="2015-04" db="EMBL/GenBank/DDBJ databases">
        <title>Draft Genome Sequence of the Novel Agar-Digesting Marine Bacterium Q1.</title>
        <authorList>
            <person name="Li Y."/>
            <person name="Li D."/>
            <person name="Chen G."/>
            <person name="Du Z."/>
        </authorList>
    </citation>
    <scope>NUCLEOTIDE SEQUENCE [LARGE SCALE GENOMIC DNA]</scope>
    <source>
        <strain evidence="2 3">Q1</strain>
    </source>
</reference>
<proteinExistence type="predicted"/>
<dbReference type="AlphaFoldDB" id="A0A0J8JKM4"/>